<evidence type="ECO:0000313" key="2">
    <source>
        <dbReference type="EMBL" id="KXG28664.1"/>
    </source>
</evidence>
<evidence type="ECO:0000313" key="3">
    <source>
        <dbReference type="Proteomes" id="UP000000768"/>
    </source>
</evidence>
<protein>
    <submittedName>
        <fullName evidence="2">Uncharacterized protein</fullName>
    </submittedName>
</protein>
<dbReference type="EMBL" id="CM000764">
    <property type="protein sequence ID" value="KXG28664.1"/>
    <property type="molecule type" value="Genomic_DNA"/>
</dbReference>
<evidence type="ECO:0000256" key="1">
    <source>
        <dbReference type="SAM" id="SignalP"/>
    </source>
</evidence>
<feature type="signal peptide" evidence="1">
    <location>
        <begin position="1"/>
        <end position="34"/>
    </location>
</feature>
<reference evidence="2 3" key="1">
    <citation type="journal article" date="2009" name="Nature">
        <title>The Sorghum bicolor genome and the diversification of grasses.</title>
        <authorList>
            <person name="Paterson A.H."/>
            <person name="Bowers J.E."/>
            <person name="Bruggmann R."/>
            <person name="Dubchak I."/>
            <person name="Grimwood J."/>
            <person name="Gundlach H."/>
            <person name="Haberer G."/>
            <person name="Hellsten U."/>
            <person name="Mitros T."/>
            <person name="Poliakov A."/>
            <person name="Schmutz J."/>
            <person name="Spannagl M."/>
            <person name="Tang H."/>
            <person name="Wang X."/>
            <person name="Wicker T."/>
            <person name="Bharti A.K."/>
            <person name="Chapman J."/>
            <person name="Feltus F.A."/>
            <person name="Gowik U."/>
            <person name="Grigoriev I.V."/>
            <person name="Lyons E."/>
            <person name="Maher C.A."/>
            <person name="Martis M."/>
            <person name="Narechania A."/>
            <person name="Otillar R.P."/>
            <person name="Penning B.W."/>
            <person name="Salamov A.A."/>
            <person name="Wang Y."/>
            <person name="Zhang L."/>
            <person name="Carpita N.C."/>
            <person name="Freeling M."/>
            <person name="Gingle A.R."/>
            <person name="Hash C.T."/>
            <person name="Keller B."/>
            <person name="Klein P."/>
            <person name="Kresovich S."/>
            <person name="McCann M.C."/>
            <person name="Ming R."/>
            <person name="Peterson D.G."/>
            <person name="Mehboob-ur-Rahman"/>
            <person name="Ware D."/>
            <person name="Westhoff P."/>
            <person name="Mayer K.F."/>
            <person name="Messing J."/>
            <person name="Rokhsar D.S."/>
        </authorList>
    </citation>
    <scope>NUCLEOTIDE SEQUENCE [LARGE SCALE GENOMIC DNA]</scope>
    <source>
        <strain evidence="3">cv. BTx623</strain>
    </source>
</reference>
<dbReference type="Proteomes" id="UP000000768">
    <property type="component" value="Chromosome 5"/>
</dbReference>
<sequence length="93" mass="10490">MALVMSEIRRIIYFTSVIFLVVTIMSSSCPTCQAGNSCSKFGHRCSPPPPSETCYTEPSCDPLRCYRKCQSLHKEYSRCKSINVNPHECCCNN</sequence>
<accession>A0A1B6PSM2</accession>
<reference evidence="3" key="2">
    <citation type="journal article" date="2018" name="Plant J.">
        <title>The Sorghum bicolor reference genome: improved assembly, gene annotations, a transcriptome atlas, and signatures of genome organization.</title>
        <authorList>
            <person name="McCormick R.F."/>
            <person name="Truong S.K."/>
            <person name="Sreedasyam A."/>
            <person name="Jenkins J."/>
            <person name="Shu S."/>
            <person name="Sims D."/>
            <person name="Kennedy M."/>
            <person name="Amirebrahimi M."/>
            <person name="Weers B.D."/>
            <person name="McKinley B."/>
            <person name="Mattison A."/>
            <person name="Morishige D.T."/>
            <person name="Grimwood J."/>
            <person name="Schmutz J."/>
            <person name="Mullet J.E."/>
        </authorList>
    </citation>
    <scope>NUCLEOTIDE SEQUENCE [LARGE SCALE GENOMIC DNA]</scope>
    <source>
        <strain evidence="3">cv. BTx623</strain>
    </source>
</reference>
<feature type="chain" id="PRO_5008589126" evidence="1">
    <location>
        <begin position="35"/>
        <end position="93"/>
    </location>
</feature>
<dbReference type="Gramene" id="KXG28664">
    <property type="protein sequence ID" value="KXG28664"/>
    <property type="gene ID" value="SORBI_3005G150000"/>
</dbReference>
<dbReference type="AlphaFoldDB" id="A0A1B6PSM2"/>
<organism evidence="2 3">
    <name type="scientific">Sorghum bicolor</name>
    <name type="common">Sorghum</name>
    <name type="synonym">Sorghum vulgare</name>
    <dbReference type="NCBI Taxonomy" id="4558"/>
    <lineage>
        <taxon>Eukaryota</taxon>
        <taxon>Viridiplantae</taxon>
        <taxon>Streptophyta</taxon>
        <taxon>Embryophyta</taxon>
        <taxon>Tracheophyta</taxon>
        <taxon>Spermatophyta</taxon>
        <taxon>Magnoliopsida</taxon>
        <taxon>Liliopsida</taxon>
        <taxon>Poales</taxon>
        <taxon>Poaceae</taxon>
        <taxon>PACMAD clade</taxon>
        <taxon>Panicoideae</taxon>
        <taxon>Andropogonodae</taxon>
        <taxon>Andropogoneae</taxon>
        <taxon>Sorghinae</taxon>
        <taxon>Sorghum</taxon>
    </lineage>
</organism>
<proteinExistence type="predicted"/>
<dbReference type="InParanoid" id="A0A1B6PSM2"/>
<keyword evidence="1" id="KW-0732">Signal</keyword>
<keyword evidence="3" id="KW-1185">Reference proteome</keyword>
<dbReference type="OMA" id="PNECCCE"/>
<gene>
    <name evidence="2" type="ORF">SORBI_3005G150000</name>
</gene>
<name>A0A1B6PSM2_SORBI</name>